<dbReference type="Proteomes" id="UP000198393">
    <property type="component" value="Unassembled WGS sequence"/>
</dbReference>
<dbReference type="Gene3D" id="3.40.50.720">
    <property type="entry name" value="NAD(P)-binding Rossmann-like Domain"/>
    <property type="match status" value="2"/>
</dbReference>
<protein>
    <submittedName>
        <fullName evidence="3">NAD(P)-dependent dehydrogenase, short-chain alcohol dehydrogenase family</fullName>
    </submittedName>
</protein>
<evidence type="ECO:0000313" key="3">
    <source>
        <dbReference type="EMBL" id="SNS60094.1"/>
    </source>
</evidence>
<dbReference type="SUPFAM" id="SSF51735">
    <property type="entry name" value="NAD(P)-binding Rossmann-fold domains"/>
    <property type="match status" value="1"/>
</dbReference>
<dbReference type="PANTHER" id="PTHR43477:SF1">
    <property type="entry name" value="DIHYDROANTICAPSIN 7-DEHYDROGENASE"/>
    <property type="match status" value="1"/>
</dbReference>
<dbReference type="PRINTS" id="PR00081">
    <property type="entry name" value="GDHRDH"/>
</dbReference>
<dbReference type="PANTHER" id="PTHR43477">
    <property type="entry name" value="DIHYDROANTICAPSIN 7-DEHYDROGENASE"/>
    <property type="match status" value="1"/>
</dbReference>
<dbReference type="AlphaFoldDB" id="A0A239FW85"/>
<dbReference type="InterPro" id="IPR051122">
    <property type="entry name" value="SDR_DHRS6-like"/>
</dbReference>
<gene>
    <name evidence="3" type="ORF">SAMN05421640_0822</name>
</gene>
<keyword evidence="4" id="KW-1185">Reference proteome</keyword>
<dbReference type="EMBL" id="FZPD01000001">
    <property type="protein sequence ID" value="SNS60094.1"/>
    <property type="molecule type" value="Genomic_DNA"/>
</dbReference>
<evidence type="ECO:0000313" key="4">
    <source>
        <dbReference type="Proteomes" id="UP000198393"/>
    </source>
</evidence>
<dbReference type="RefSeq" id="WP_089355564.1">
    <property type="nucleotide sequence ID" value="NZ_FZPD01000001.1"/>
</dbReference>
<comment type="similarity">
    <text evidence="1">Belongs to the short-chain dehydrogenases/reductases (SDR) family.</text>
</comment>
<dbReference type="Pfam" id="PF13561">
    <property type="entry name" value="adh_short_C2"/>
    <property type="match status" value="1"/>
</dbReference>
<dbReference type="OrthoDB" id="9803333at2"/>
<evidence type="ECO:0000256" key="2">
    <source>
        <dbReference type="ARBA" id="ARBA00023002"/>
    </source>
</evidence>
<reference evidence="3 4" key="1">
    <citation type="submission" date="2017-06" db="EMBL/GenBank/DDBJ databases">
        <authorList>
            <person name="Kim H.J."/>
            <person name="Triplett B.A."/>
        </authorList>
    </citation>
    <scope>NUCLEOTIDE SEQUENCE [LARGE SCALE GENOMIC DNA]</scope>
    <source>
        <strain evidence="3 4">DSM 19307</strain>
    </source>
</reference>
<organism evidence="3 4">
    <name type="scientific">Ekhidna lutea</name>
    <dbReference type="NCBI Taxonomy" id="447679"/>
    <lineage>
        <taxon>Bacteria</taxon>
        <taxon>Pseudomonadati</taxon>
        <taxon>Bacteroidota</taxon>
        <taxon>Cytophagia</taxon>
        <taxon>Cytophagales</taxon>
        <taxon>Reichenbachiellaceae</taxon>
        <taxon>Ekhidna</taxon>
    </lineage>
</organism>
<dbReference type="InterPro" id="IPR002347">
    <property type="entry name" value="SDR_fam"/>
</dbReference>
<name>A0A239FW85_EKHLU</name>
<accession>A0A239FW85</accession>
<evidence type="ECO:0000256" key="1">
    <source>
        <dbReference type="ARBA" id="ARBA00006484"/>
    </source>
</evidence>
<dbReference type="GO" id="GO:0016491">
    <property type="term" value="F:oxidoreductase activity"/>
    <property type="evidence" value="ECO:0007669"/>
    <property type="project" value="UniProtKB-KW"/>
</dbReference>
<keyword evidence="2" id="KW-0560">Oxidoreductase</keyword>
<sequence>MEMKGKYALIIGGSSGIGLASVRKLAAHGCNIIIIHRDRKQGVIALEEVCSELSQKHGVSINNYNIDATNPEKITECIESIKDSGPQQINVVLHAVSRGNLKPFISDSAKLTSQDLALTIEAMGTNLQVWINELLAAQLITKGSKILTLTSEGNDKFWEGYGAVALAKSTLETLSKYLAIELAPKGITVNIIQAGVTDTPSLRLIPGSEQLIEQTKIRNPHGRLTTPHDVANTVFLLSQPEANWINGSLIHVDGGEHLI</sequence>
<dbReference type="InterPro" id="IPR036291">
    <property type="entry name" value="NAD(P)-bd_dom_sf"/>
</dbReference>
<proteinExistence type="inferred from homology"/>